<reference evidence="1" key="1">
    <citation type="journal article" date="2021" name="Proc. Natl. Acad. Sci. U.S.A.">
        <title>A Catalog of Tens of Thousands of Viruses from Human Metagenomes Reveals Hidden Associations with Chronic Diseases.</title>
        <authorList>
            <person name="Tisza M.J."/>
            <person name="Buck C.B."/>
        </authorList>
    </citation>
    <scope>NUCLEOTIDE SEQUENCE</scope>
    <source>
        <strain evidence="1">CtLOE2</strain>
    </source>
</reference>
<accession>A0A8S5PH21</accession>
<protein>
    <submittedName>
        <fullName evidence="1">Uncharacterized protein</fullName>
    </submittedName>
</protein>
<proteinExistence type="predicted"/>
<evidence type="ECO:0000313" key="1">
    <source>
        <dbReference type="EMBL" id="DAE05484.1"/>
    </source>
</evidence>
<sequence length="35" mass="4281">MFILEPPYKKNKKKNADLRHRHRTSIRCIAAFLFH</sequence>
<name>A0A8S5PH21_9CAUD</name>
<organism evidence="1">
    <name type="scientific">Siphoviridae sp. ctLOE2</name>
    <dbReference type="NCBI Taxonomy" id="2825454"/>
    <lineage>
        <taxon>Viruses</taxon>
        <taxon>Duplodnaviria</taxon>
        <taxon>Heunggongvirae</taxon>
        <taxon>Uroviricota</taxon>
        <taxon>Caudoviricetes</taxon>
    </lineage>
</organism>
<dbReference type="EMBL" id="BK015411">
    <property type="protein sequence ID" value="DAE05484.1"/>
    <property type="molecule type" value="Genomic_DNA"/>
</dbReference>